<organism evidence="2 3">
    <name type="scientific">Nonomuraea africana</name>
    <dbReference type="NCBI Taxonomy" id="46171"/>
    <lineage>
        <taxon>Bacteria</taxon>
        <taxon>Bacillati</taxon>
        <taxon>Actinomycetota</taxon>
        <taxon>Actinomycetes</taxon>
        <taxon>Streptosporangiales</taxon>
        <taxon>Streptosporangiaceae</taxon>
        <taxon>Nonomuraea</taxon>
    </lineage>
</organism>
<protein>
    <submittedName>
        <fullName evidence="2">Ketosteroid isomerase-like protein</fullName>
    </submittedName>
</protein>
<accession>A0ABR9KNY5</accession>
<evidence type="ECO:0000313" key="3">
    <source>
        <dbReference type="Proteomes" id="UP000661607"/>
    </source>
</evidence>
<evidence type="ECO:0000259" key="1">
    <source>
        <dbReference type="Pfam" id="PF12680"/>
    </source>
</evidence>
<dbReference type="RefSeq" id="WP_318782094.1">
    <property type="nucleotide sequence ID" value="NZ_BAAASY010000022.1"/>
</dbReference>
<dbReference type="Gene3D" id="3.10.450.50">
    <property type="match status" value="1"/>
</dbReference>
<feature type="domain" description="SnoaL-like" evidence="1">
    <location>
        <begin position="136"/>
        <end position="234"/>
    </location>
</feature>
<dbReference type="EMBL" id="JADBEF010000001">
    <property type="protein sequence ID" value="MBE1563729.1"/>
    <property type="molecule type" value="Genomic_DNA"/>
</dbReference>
<keyword evidence="3" id="KW-1185">Reference proteome</keyword>
<dbReference type="SUPFAM" id="SSF54427">
    <property type="entry name" value="NTF2-like"/>
    <property type="match status" value="1"/>
</dbReference>
<proteinExistence type="predicted"/>
<dbReference type="InterPro" id="IPR032710">
    <property type="entry name" value="NTF2-like_dom_sf"/>
</dbReference>
<reference evidence="2 3" key="1">
    <citation type="submission" date="2020-10" db="EMBL/GenBank/DDBJ databases">
        <title>Sequencing the genomes of 1000 actinobacteria strains.</title>
        <authorList>
            <person name="Klenk H.-P."/>
        </authorList>
    </citation>
    <scope>NUCLEOTIDE SEQUENCE [LARGE SCALE GENOMIC DNA]</scope>
    <source>
        <strain evidence="2 3">DSM 43748</strain>
    </source>
</reference>
<dbReference type="Proteomes" id="UP000661607">
    <property type="component" value="Unassembled WGS sequence"/>
</dbReference>
<name>A0ABR9KNY5_9ACTN</name>
<sequence length="247" mass="27487">MAEPPLGTSRSRDKRYRLADPYLRFWTRFLEPAFPLLERGRSDVVLRRVREGWTAWQGRAVEPVVRESLARLLPDEDHGLVDRLPPTCHMRCSRSLAVGPYPRRSLLWYDAYVMTTHDDGALRAILPEDATQLPAAFVTAFNSGNAEHLDYLYSDLGVLVPGPGHPVTGKERAAADRHLLGFGLPLRAQLRHAYVSGDLALLIVDWSIHGTASNGEEVRLQGTATDVAQRGPDGLWRYAINNPFGAG</sequence>
<dbReference type="InterPro" id="IPR037401">
    <property type="entry name" value="SnoaL-like"/>
</dbReference>
<comment type="caution">
    <text evidence="2">The sequence shown here is derived from an EMBL/GenBank/DDBJ whole genome shotgun (WGS) entry which is preliminary data.</text>
</comment>
<dbReference type="Pfam" id="PF12680">
    <property type="entry name" value="SnoaL_2"/>
    <property type="match status" value="1"/>
</dbReference>
<evidence type="ECO:0000313" key="2">
    <source>
        <dbReference type="EMBL" id="MBE1563729.1"/>
    </source>
</evidence>
<gene>
    <name evidence="2" type="ORF">H4W81_006508</name>
</gene>